<dbReference type="Proteomes" id="UP001149400">
    <property type="component" value="Unassembled WGS sequence"/>
</dbReference>
<organism evidence="1 2">
    <name type="scientific">Enterovibrio gelatinilyticus</name>
    <dbReference type="NCBI Taxonomy" id="2899819"/>
    <lineage>
        <taxon>Bacteria</taxon>
        <taxon>Pseudomonadati</taxon>
        <taxon>Pseudomonadota</taxon>
        <taxon>Gammaproteobacteria</taxon>
        <taxon>Vibrionales</taxon>
        <taxon>Vibrionaceae</taxon>
        <taxon>Enterovibrio</taxon>
    </lineage>
</organism>
<evidence type="ECO:0000313" key="1">
    <source>
        <dbReference type="EMBL" id="MDD1793911.1"/>
    </source>
</evidence>
<accession>A0ABT5R0X0</accession>
<evidence type="ECO:0000313" key="2">
    <source>
        <dbReference type="Proteomes" id="UP001149400"/>
    </source>
</evidence>
<dbReference type="EMBL" id="JAJUBC010000012">
    <property type="protein sequence ID" value="MDD1793911.1"/>
    <property type="molecule type" value="Genomic_DNA"/>
</dbReference>
<proteinExistence type="predicted"/>
<sequence length="118" mass="13127">MLDRLDYLQNLLPSGSTNRVVPIYMFATDEGLPVILRVNMGNARSDIPVALLAFDIDPIAPTFRCEIQYPTENVKIYLFGKLTGKIFTLGAAEIDNWSTLEALVKANLVTQEPEPISE</sequence>
<protein>
    <submittedName>
        <fullName evidence="1">Uncharacterized protein</fullName>
    </submittedName>
</protein>
<reference evidence="1" key="1">
    <citation type="submission" date="2021-12" db="EMBL/GenBank/DDBJ databases">
        <title>Enterovibrio ZSDZ35 sp. nov. and Enterovibrio ZSDZ42 sp. nov., isolated from coastal seawater in Qingdao.</title>
        <authorList>
            <person name="Zhang P."/>
        </authorList>
    </citation>
    <scope>NUCLEOTIDE SEQUENCE</scope>
    <source>
        <strain evidence="1">ZSDZ42</strain>
    </source>
</reference>
<name>A0ABT5R0X0_9GAMM</name>
<comment type="caution">
    <text evidence="1">The sequence shown here is derived from an EMBL/GenBank/DDBJ whole genome shotgun (WGS) entry which is preliminary data.</text>
</comment>
<gene>
    <name evidence="1" type="ORF">LRP50_12275</name>
</gene>
<dbReference type="RefSeq" id="WP_274164755.1">
    <property type="nucleotide sequence ID" value="NZ_JAJUBC010000012.1"/>
</dbReference>
<keyword evidence="2" id="KW-1185">Reference proteome</keyword>